<proteinExistence type="predicted"/>
<dbReference type="Pfam" id="PF02992">
    <property type="entry name" value="Transposase_21"/>
    <property type="match status" value="1"/>
</dbReference>
<reference evidence="1 2" key="1">
    <citation type="journal article" date="2016" name="Mol. Biol. Evol.">
        <title>Comparative Genomics of Early-Diverging Mushroom-Forming Fungi Provides Insights into the Origins of Lignocellulose Decay Capabilities.</title>
        <authorList>
            <person name="Nagy L.G."/>
            <person name="Riley R."/>
            <person name="Tritt A."/>
            <person name="Adam C."/>
            <person name="Daum C."/>
            <person name="Floudas D."/>
            <person name="Sun H."/>
            <person name="Yadav J.S."/>
            <person name="Pangilinan J."/>
            <person name="Larsson K.H."/>
            <person name="Matsuura K."/>
            <person name="Barry K."/>
            <person name="Labutti K."/>
            <person name="Kuo R."/>
            <person name="Ohm R.A."/>
            <person name="Bhattacharya S.S."/>
            <person name="Shirouzu T."/>
            <person name="Yoshinaga Y."/>
            <person name="Martin F.M."/>
            <person name="Grigoriev I.V."/>
            <person name="Hibbett D.S."/>
        </authorList>
    </citation>
    <scope>NUCLEOTIDE SEQUENCE [LARGE SCALE GENOMIC DNA]</scope>
    <source>
        <strain evidence="1 2">HHB14362 ss-1</strain>
    </source>
</reference>
<dbReference type="InParanoid" id="A0A165NVD1"/>
<dbReference type="STRING" id="1314782.A0A165NVD1"/>
<dbReference type="AlphaFoldDB" id="A0A165NVD1"/>
<feature type="non-terminal residue" evidence="1">
    <location>
        <position position="1"/>
    </location>
</feature>
<gene>
    <name evidence="1" type="ORF">NEOLEDRAFT_1076255</name>
</gene>
<dbReference type="InterPro" id="IPR004242">
    <property type="entry name" value="Transposase_21"/>
</dbReference>
<keyword evidence="2" id="KW-1185">Reference proteome</keyword>
<dbReference type="OrthoDB" id="3039677at2759"/>
<dbReference type="EMBL" id="KV425625">
    <property type="protein sequence ID" value="KZT20160.1"/>
    <property type="molecule type" value="Genomic_DNA"/>
</dbReference>
<dbReference type="Proteomes" id="UP000076761">
    <property type="component" value="Unassembled WGS sequence"/>
</dbReference>
<evidence type="ECO:0000313" key="2">
    <source>
        <dbReference type="Proteomes" id="UP000076761"/>
    </source>
</evidence>
<protein>
    <submittedName>
        <fullName evidence="1">Uncharacterized protein</fullName>
    </submittedName>
</protein>
<organism evidence="1 2">
    <name type="scientific">Neolentinus lepideus HHB14362 ss-1</name>
    <dbReference type="NCBI Taxonomy" id="1314782"/>
    <lineage>
        <taxon>Eukaryota</taxon>
        <taxon>Fungi</taxon>
        <taxon>Dikarya</taxon>
        <taxon>Basidiomycota</taxon>
        <taxon>Agaricomycotina</taxon>
        <taxon>Agaricomycetes</taxon>
        <taxon>Gloeophyllales</taxon>
        <taxon>Gloeophyllaceae</taxon>
        <taxon>Neolentinus</taxon>
    </lineage>
</organism>
<evidence type="ECO:0000313" key="1">
    <source>
        <dbReference type="EMBL" id="KZT20160.1"/>
    </source>
</evidence>
<sequence length="102" mass="11267">RYQTRNLLVPVAIPGPSEPTAEQLQSYLKFVTNDLIKLYEKGVRVKTAHYPDGEYSIRAFLLAVVCDHPAMCKVCGFGDHAHNQAPCMKCKVPHAVIGPVGF</sequence>
<name>A0A165NVD1_9AGAM</name>
<accession>A0A165NVD1</accession>